<name>A0A0E9SYR0_ANGAN</name>
<evidence type="ECO:0000313" key="1">
    <source>
        <dbReference type="EMBL" id="JAH46392.1"/>
    </source>
</evidence>
<accession>A0A0E9SYR0</accession>
<protein>
    <submittedName>
        <fullName evidence="1">Uncharacterized protein</fullName>
    </submittedName>
</protein>
<dbReference type="EMBL" id="GBXM01062185">
    <property type="protein sequence ID" value="JAH46392.1"/>
    <property type="molecule type" value="Transcribed_RNA"/>
</dbReference>
<reference evidence="1" key="2">
    <citation type="journal article" date="2015" name="Fish Shellfish Immunol.">
        <title>Early steps in the European eel (Anguilla anguilla)-Vibrio vulnificus interaction in the gills: Role of the RtxA13 toxin.</title>
        <authorList>
            <person name="Callol A."/>
            <person name="Pajuelo D."/>
            <person name="Ebbesson L."/>
            <person name="Teles M."/>
            <person name="MacKenzie S."/>
            <person name="Amaro C."/>
        </authorList>
    </citation>
    <scope>NUCLEOTIDE SEQUENCE</scope>
</reference>
<organism evidence="1">
    <name type="scientific">Anguilla anguilla</name>
    <name type="common">European freshwater eel</name>
    <name type="synonym">Muraena anguilla</name>
    <dbReference type="NCBI Taxonomy" id="7936"/>
    <lineage>
        <taxon>Eukaryota</taxon>
        <taxon>Metazoa</taxon>
        <taxon>Chordata</taxon>
        <taxon>Craniata</taxon>
        <taxon>Vertebrata</taxon>
        <taxon>Euteleostomi</taxon>
        <taxon>Actinopterygii</taxon>
        <taxon>Neopterygii</taxon>
        <taxon>Teleostei</taxon>
        <taxon>Anguilliformes</taxon>
        <taxon>Anguillidae</taxon>
        <taxon>Anguilla</taxon>
    </lineage>
</organism>
<reference evidence="1" key="1">
    <citation type="submission" date="2014-11" db="EMBL/GenBank/DDBJ databases">
        <authorList>
            <person name="Amaro Gonzalez C."/>
        </authorList>
    </citation>
    <scope>NUCLEOTIDE SEQUENCE</scope>
</reference>
<proteinExistence type="predicted"/>
<sequence length="39" mass="4759">MYPLKWYDLAFPREYAVHWCETLLNQPKETLGKNCKSHF</sequence>
<dbReference type="AlphaFoldDB" id="A0A0E9SYR0"/>